<comment type="similarity">
    <text evidence="1">Belongs to the CCM1 family.</text>
</comment>
<dbReference type="Gene3D" id="1.25.40.10">
    <property type="entry name" value="Tetratricopeptide repeat domain"/>
    <property type="match status" value="2"/>
</dbReference>
<sequence length="955" mass="103444">MSPSVTFFSDLALRSHFICRSCSVSIQAAQRAAARPRWPAAAAALQTTATTTTAGATSVRTITSQATTARSRAGRSGPGPQQHAEPFGWEGRSAGSEAASAKETSQANRDDDVDDGEDGDGGDYTVRYFDQGDDGKVRLVGDSDGADSISNLNAELKQQLSELESKLRETMALAKTLGKNAPVKRRAERLRKRYNMIKEVEREADNIGDDVAEAAAAAALVKIDDTGLTVNARRHVKNLNSILRAAVQRLGHTAAAGGADSGGVGIDTKLITALWSRYGAARAGLAEAWGNVPTAAWTCLWDVLAWDDSATDTSTTPTAKNPRRMAHIYYLAKDMQAAGVALTDAQQLLAMEAMFVEGWPADALDNWKRTAATLGTRPATATDYWELGVRMCARHGDLERAERAASRLFSDDYSTARSGARVEEEARKGNPRVLFQLIRSAAARDAQDTAWTAYQQLRALIDGHAGSTADHEGMTIEDYDEVVSCFLTANQTEAAFAVFVDMMFSGARAVHRPARTAGALPSAVANHFFFGKWLKRLIGAGDLDGAYRVLLFMQARGVMPAAVQVNGLLGAWLRSGTAANQALADAVAWRMIASRQLFVSLRQREAQMEWPLKLHQVAAPTRRTSAADDNAVDKADGKADADQLTFVPRASLETFALMADNYKNRGRIGQLEDLWAAFRACEMAATDAFMLNQLLGSYVHEGRVAEAHDLYRRMVHGGAADAGGSQKPVVPNPHTFLELFRSLAVHRQLWQSLTDEQCTADAALCRKLVADLVKFGPAMFPPQVFAKGSSSSTDHSKAEQDDAHRRAAGVVQALGRLVLHSFRKAGDYVGLLVCLQALPPLLRGQFDMSESLAIELVAESTDLGRDSPAMRRRIFKASEVVEALLRERHTQRQQQRQQRPPHDGDDSLSPAAFLSADLAAAVAHVYRLKCTGVPDEAFEAMCDAAVKDMRLGAFV</sequence>
<dbReference type="PANTHER" id="PTHR47447:SF17">
    <property type="entry name" value="OS12G0638900 PROTEIN"/>
    <property type="match status" value="1"/>
</dbReference>
<evidence type="ECO:0000256" key="4">
    <source>
        <dbReference type="ARBA" id="ARBA00044511"/>
    </source>
</evidence>
<feature type="compositionally biased region" description="Polar residues" evidence="7">
    <location>
        <begin position="58"/>
        <end position="70"/>
    </location>
</feature>
<accession>A0A167WE79</accession>
<comment type="subunit">
    <text evidence="4">Binds to mitochondrial small subunit 15S rRNA.</text>
</comment>
<feature type="coiled-coil region" evidence="6">
    <location>
        <begin position="146"/>
        <end position="217"/>
    </location>
</feature>
<evidence type="ECO:0000256" key="7">
    <source>
        <dbReference type="SAM" id="MobiDB-lite"/>
    </source>
</evidence>
<evidence type="ECO:0000256" key="2">
    <source>
        <dbReference type="ARBA" id="ARBA00022737"/>
    </source>
</evidence>
<protein>
    <submittedName>
        <fullName evidence="8">Pentatricopeptide repeat protein</fullName>
    </submittedName>
</protein>
<feature type="repeat" description="PPR" evidence="5">
    <location>
        <begin position="687"/>
        <end position="721"/>
    </location>
</feature>
<dbReference type="STRING" id="1081102.A0A167WE79"/>
<dbReference type="Pfam" id="PF01535">
    <property type="entry name" value="PPR"/>
    <property type="match status" value="1"/>
</dbReference>
<dbReference type="EMBL" id="AZHD01000005">
    <property type="protein sequence ID" value="OAA63673.1"/>
    <property type="molecule type" value="Genomic_DNA"/>
</dbReference>
<dbReference type="PANTHER" id="PTHR47447">
    <property type="entry name" value="OS03G0856100 PROTEIN"/>
    <property type="match status" value="1"/>
</dbReference>
<keyword evidence="6" id="KW-0175">Coiled coil</keyword>
<dbReference type="PROSITE" id="PS51375">
    <property type="entry name" value="PPR"/>
    <property type="match status" value="1"/>
</dbReference>
<dbReference type="NCBIfam" id="TIGR00756">
    <property type="entry name" value="PPR"/>
    <property type="match status" value="1"/>
</dbReference>
<evidence type="ECO:0000256" key="3">
    <source>
        <dbReference type="ARBA" id="ARBA00044493"/>
    </source>
</evidence>
<keyword evidence="9" id="KW-1185">Reference proteome</keyword>
<evidence type="ECO:0000313" key="9">
    <source>
        <dbReference type="Proteomes" id="UP000076874"/>
    </source>
</evidence>
<evidence type="ECO:0000313" key="8">
    <source>
        <dbReference type="EMBL" id="OAA63673.1"/>
    </source>
</evidence>
<comment type="function">
    <text evidence="3">Regulates mitochondrial small subunit maturation by controlling 15S rRNA 5'-end processing. Localizes to the 5' precursor of the 15S rRNA in a position that is subsequently occupied by mS47 in the mature yeast mtSSU. Uses structure and sequence-specific RNA recognition, binding to a single-stranded region of the precursor and specifically recognizing bases -6 to -1. The exchange of Ccm1 for mS47 is coupled to the irreversible removal of precursor rRNA that is accompanied by conformational changes of the mitoribosomal proteins uS5m and mS26. These conformational changes signal completion of 5'-end rRNA processing through protection of the mature 5'-end of the 15S rRNA and stabilization of mS47. The removal of the 5' precursor together with the dissociation of Ccm1 may be catalyzed by the 5'-3' exoribonuclease Pet127. Involved in the specific removal of group I introns in mitochondrial encoded transcripts.</text>
</comment>
<gene>
    <name evidence="8" type="ORF">SPI_03836</name>
</gene>
<evidence type="ECO:0000256" key="6">
    <source>
        <dbReference type="SAM" id="Coils"/>
    </source>
</evidence>
<dbReference type="OrthoDB" id="185373at2759"/>
<feature type="compositionally biased region" description="Acidic residues" evidence="7">
    <location>
        <begin position="111"/>
        <end position="121"/>
    </location>
</feature>
<feature type="region of interest" description="Disordered" evidence="7">
    <location>
        <begin position="888"/>
        <end position="907"/>
    </location>
</feature>
<dbReference type="InterPro" id="IPR011990">
    <property type="entry name" value="TPR-like_helical_dom_sf"/>
</dbReference>
<dbReference type="Proteomes" id="UP000076874">
    <property type="component" value="Unassembled WGS sequence"/>
</dbReference>
<feature type="compositionally biased region" description="Low complexity" evidence="7">
    <location>
        <begin position="88"/>
        <end position="105"/>
    </location>
</feature>
<organism evidence="8 9">
    <name type="scientific">Niveomyces insectorum RCEF 264</name>
    <dbReference type="NCBI Taxonomy" id="1081102"/>
    <lineage>
        <taxon>Eukaryota</taxon>
        <taxon>Fungi</taxon>
        <taxon>Dikarya</taxon>
        <taxon>Ascomycota</taxon>
        <taxon>Pezizomycotina</taxon>
        <taxon>Sordariomycetes</taxon>
        <taxon>Hypocreomycetidae</taxon>
        <taxon>Hypocreales</taxon>
        <taxon>Cordycipitaceae</taxon>
        <taxon>Niveomyces</taxon>
    </lineage>
</organism>
<dbReference type="AlphaFoldDB" id="A0A167WE79"/>
<reference evidence="8 9" key="1">
    <citation type="journal article" date="2016" name="Genome Biol. Evol.">
        <title>Divergent and convergent evolution of fungal pathogenicity.</title>
        <authorList>
            <person name="Shang Y."/>
            <person name="Xiao G."/>
            <person name="Zheng P."/>
            <person name="Cen K."/>
            <person name="Zhan S."/>
            <person name="Wang C."/>
        </authorList>
    </citation>
    <scope>NUCLEOTIDE SEQUENCE [LARGE SCALE GENOMIC DNA]</scope>
    <source>
        <strain evidence="8 9">RCEF 264</strain>
    </source>
</reference>
<proteinExistence type="inferred from homology"/>
<comment type="caution">
    <text evidence="8">The sequence shown here is derived from an EMBL/GenBank/DDBJ whole genome shotgun (WGS) entry which is preliminary data.</text>
</comment>
<evidence type="ECO:0000256" key="1">
    <source>
        <dbReference type="ARBA" id="ARBA00006192"/>
    </source>
</evidence>
<dbReference type="InterPro" id="IPR002885">
    <property type="entry name" value="PPR_rpt"/>
</dbReference>
<feature type="compositionally biased region" description="Low complexity" evidence="7">
    <location>
        <begin position="48"/>
        <end position="57"/>
    </location>
</feature>
<feature type="region of interest" description="Disordered" evidence="7">
    <location>
        <begin position="48"/>
        <end position="129"/>
    </location>
</feature>
<keyword evidence="2" id="KW-0677">Repeat</keyword>
<evidence type="ECO:0000256" key="5">
    <source>
        <dbReference type="PROSITE-ProRule" id="PRU00708"/>
    </source>
</evidence>
<name>A0A167WE79_9HYPO</name>